<protein>
    <submittedName>
        <fullName evidence="4">LodA/GoxA family CTQ-dependent oxidase</fullName>
    </submittedName>
</protein>
<dbReference type="SMART" id="SM01236">
    <property type="entry name" value="Haem_oxygenase_2"/>
    <property type="match status" value="1"/>
</dbReference>
<dbReference type="Pfam" id="PF14518">
    <property type="entry name" value="Haem_oxygenas_2"/>
    <property type="match status" value="1"/>
</dbReference>
<name>A0ABW2HYX7_9ACTN</name>
<evidence type="ECO:0000259" key="3">
    <source>
        <dbReference type="Pfam" id="PF18417"/>
    </source>
</evidence>
<evidence type="ECO:0000313" key="5">
    <source>
        <dbReference type="Proteomes" id="UP001596548"/>
    </source>
</evidence>
<dbReference type="InterPro" id="IPR033798">
    <property type="entry name" value="LodA-like"/>
</dbReference>
<feature type="domain" description="L-Lysine epsilon oxidase N-terminal" evidence="2">
    <location>
        <begin position="10"/>
        <end position="208"/>
    </location>
</feature>
<feature type="compositionally biased region" description="Low complexity" evidence="1">
    <location>
        <begin position="938"/>
        <end position="951"/>
    </location>
</feature>
<dbReference type="Proteomes" id="UP001596548">
    <property type="component" value="Unassembled WGS sequence"/>
</dbReference>
<accession>A0ABW2HYX7</accession>
<dbReference type="InterPro" id="IPR016084">
    <property type="entry name" value="Haem_Oase-like_multi-hlx"/>
</dbReference>
<sequence>MSRIAYCAIHPAIGVARVGDSPDEYFLGPEQPGAEEAPASYKDKNGWVKRQAVRFRVFAYDESDVLVRELTADDATTIEWTVHLVNRKGAADRFTGGGRRNAGVDDRDSLVIDPGPRTVTGREARSDPFDTGTFRGARVPLGELRTDDEGRLIVLGGLGHSASVPQDQDLPSFADNDGWHDDTSDGPVGAVVRVDGREVEVRPAWVVVAPPDFAPAVGNLVTLYDVAENAAVERGLLAERKEVVFERDILPLLARAMGYQWVNQSATRGHRRAVDLGDGVDRVGDFLEADHLALLSDPGERGAKARRRVFAVIRQPHDEADEATRRKQATPAFMPQLSGDEGTATPGRPGTWFTVTPLQYRRLARWAEGQFIAGQFTAGPAPVAEDLPARLDRAALEACVGGPFFPGIEMSRRAREKDRYVAPFRFRPDQPPGCMTENMAVPWQADFTDCRHFWWPAQRPDDVIVDQDYAAVVEVLFPEGNSPRRPINTTAFPRWRWDRGIGDAPATTLGEGLRFDRRHREMVNEWSQLGFVTPAGNGTGVFVETERAPYAGLRHRDYFHIMLNLHQYPDFLPTAWKLAREFIDTAAAYQHDPLIDTELKPFTYEERAFDARLDSIYQDLVDRVAAYDPAHDRSFRTYADAVDRVRQSGPLNQTDGVWLRNIATVGPIDDLTGFLTQIWVDEVGSGNPAQNHANIYTQTLSSVGINTAPIRSKEYAQDTTLLDASFTLPLFQLVVSQFTDQFLPELLGMTLFFEWESVELATTARLLEHFKIDSAYYRLHVAIDNADVGHGAIAKRAVKRYLSRFGDPDVRQQQWQRIWNGYVAFRITGTLGQDLVDKLLAPSRAKARVLEMIENKRRYGALNHAAAGGGMTNNLFDEPAQLLDTLQRGGQVIPGNPGDSPFMQQMAFGGRMYKVFTSDEQRDWADWIRSLAEPAAADRAAPSPFAAAAKPTGPGEQPAEPVGDVPHLLYSSSAEEVSKHPRRTLLGHGAAH</sequence>
<organism evidence="4 5">
    <name type="scientific">Paractinoplanes rhizophilus</name>
    <dbReference type="NCBI Taxonomy" id="1416877"/>
    <lineage>
        <taxon>Bacteria</taxon>
        <taxon>Bacillati</taxon>
        <taxon>Actinomycetota</taxon>
        <taxon>Actinomycetes</taxon>
        <taxon>Micromonosporales</taxon>
        <taxon>Micromonosporaceae</taxon>
        <taxon>Paractinoplanes</taxon>
    </lineage>
</organism>
<reference evidence="5" key="1">
    <citation type="journal article" date="2019" name="Int. J. Syst. Evol. Microbiol.">
        <title>The Global Catalogue of Microorganisms (GCM) 10K type strain sequencing project: providing services to taxonomists for standard genome sequencing and annotation.</title>
        <authorList>
            <consortium name="The Broad Institute Genomics Platform"/>
            <consortium name="The Broad Institute Genome Sequencing Center for Infectious Disease"/>
            <person name="Wu L."/>
            <person name="Ma J."/>
        </authorList>
    </citation>
    <scope>NUCLEOTIDE SEQUENCE [LARGE SCALE GENOMIC DNA]</scope>
    <source>
        <strain evidence="5">XZYJT-10</strain>
    </source>
</reference>
<feature type="region of interest" description="Disordered" evidence="1">
    <location>
        <begin position="317"/>
        <end position="350"/>
    </location>
</feature>
<evidence type="ECO:0000259" key="2">
    <source>
        <dbReference type="Pfam" id="PF17990"/>
    </source>
</evidence>
<dbReference type="Gene3D" id="1.20.910.10">
    <property type="entry name" value="Heme oxygenase-like"/>
    <property type="match status" value="1"/>
</dbReference>
<feature type="region of interest" description="Disordered" evidence="1">
    <location>
        <begin position="938"/>
        <end position="992"/>
    </location>
</feature>
<dbReference type="InterPro" id="IPR041173">
    <property type="entry name" value="LodA_C"/>
</dbReference>
<gene>
    <name evidence="4" type="ORF">ACFQS1_30875</name>
</gene>
<dbReference type="Pfam" id="PF18417">
    <property type="entry name" value="LodA_C"/>
    <property type="match status" value="1"/>
</dbReference>
<dbReference type="EMBL" id="JBHTBJ010000032">
    <property type="protein sequence ID" value="MFC7278408.1"/>
    <property type="molecule type" value="Genomic_DNA"/>
</dbReference>
<dbReference type="CDD" id="cd14730">
    <property type="entry name" value="LodA_like"/>
    <property type="match status" value="1"/>
</dbReference>
<comment type="caution">
    <text evidence="4">The sequence shown here is derived from an EMBL/GenBank/DDBJ whole genome shotgun (WGS) entry which is preliminary data.</text>
</comment>
<keyword evidence="5" id="KW-1185">Reference proteome</keyword>
<evidence type="ECO:0000256" key="1">
    <source>
        <dbReference type="SAM" id="MobiDB-lite"/>
    </source>
</evidence>
<proteinExistence type="predicted"/>
<dbReference type="InterPro" id="IPR041168">
    <property type="entry name" value="LodA_N"/>
</dbReference>
<dbReference type="RefSeq" id="WP_378975222.1">
    <property type="nucleotide sequence ID" value="NZ_JBHTBJ010000032.1"/>
</dbReference>
<feature type="compositionally biased region" description="Basic residues" evidence="1">
    <location>
        <begin position="980"/>
        <end position="992"/>
    </location>
</feature>
<feature type="region of interest" description="Disordered" evidence="1">
    <location>
        <begin position="96"/>
        <end position="132"/>
    </location>
</feature>
<evidence type="ECO:0000313" key="4">
    <source>
        <dbReference type="EMBL" id="MFC7278408.1"/>
    </source>
</evidence>
<dbReference type="Pfam" id="PF17990">
    <property type="entry name" value="LodA_N"/>
    <property type="match status" value="1"/>
</dbReference>
<feature type="domain" description="L-lysine epsilon oxidase C-terminal" evidence="3">
    <location>
        <begin position="348"/>
        <end position="461"/>
    </location>
</feature>